<dbReference type="PROSITE" id="PS00107">
    <property type="entry name" value="PROTEIN_KINASE_ATP"/>
    <property type="match status" value="1"/>
</dbReference>
<dbReference type="AlphaFoldDB" id="A0A2A2G7E8"/>
<dbReference type="PROSITE" id="PS50011">
    <property type="entry name" value="PROTEIN_KINASE_DOM"/>
    <property type="match status" value="1"/>
</dbReference>
<evidence type="ECO:0000259" key="8">
    <source>
        <dbReference type="PROSITE" id="PS50011"/>
    </source>
</evidence>
<dbReference type="InterPro" id="IPR017441">
    <property type="entry name" value="Protein_kinase_ATP_BS"/>
</dbReference>
<dbReference type="Pfam" id="PF17680">
    <property type="entry name" value="FlgO"/>
    <property type="match status" value="1"/>
</dbReference>
<dbReference type="RefSeq" id="WP_095607645.1">
    <property type="nucleotide sequence ID" value="NZ_NSKE01000013.1"/>
</dbReference>
<evidence type="ECO:0000256" key="6">
    <source>
        <dbReference type="PROSITE-ProRule" id="PRU10141"/>
    </source>
</evidence>
<keyword evidence="10" id="KW-1185">Reference proteome</keyword>
<gene>
    <name evidence="9" type="ORF">CK503_14980</name>
</gene>
<comment type="caution">
    <text evidence="9">The sequence shown here is derived from an EMBL/GenBank/DDBJ whole genome shotgun (WGS) entry which is preliminary data.</text>
</comment>
<keyword evidence="5" id="KW-0802">TPR repeat</keyword>
<dbReference type="SUPFAM" id="SSF48452">
    <property type="entry name" value="TPR-like"/>
    <property type="match status" value="1"/>
</dbReference>
<keyword evidence="1" id="KW-0808">Transferase</keyword>
<dbReference type="Pfam" id="PF00069">
    <property type="entry name" value="Pkinase"/>
    <property type="match status" value="1"/>
</dbReference>
<keyword evidence="2 6" id="KW-0547">Nucleotide-binding</keyword>
<dbReference type="InterPro" id="IPR011990">
    <property type="entry name" value="TPR-like_helical_dom_sf"/>
</dbReference>
<feature type="binding site" evidence="6">
    <location>
        <position position="36"/>
    </location>
    <ligand>
        <name>ATP</name>
        <dbReference type="ChEBI" id="CHEBI:30616"/>
    </ligand>
</feature>
<feature type="repeat" description="TPR" evidence="5">
    <location>
        <begin position="670"/>
        <end position="703"/>
    </location>
</feature>
<dbReference type="SUPFAM" id="SSF56112">
    <property type="entry name" value="Protein kinase-like (PK-like)"/>
    <property type="match status" value="1"/>
</dbReference>
<evidence type="ECO:0000313" key="9">
    <source>
        <dbReference type="EMBL" id="PAU92792.1"/>
    </source>
</evidence>
<dbReference type="InterPro" id="IPR008271">
    <property type="entry name" value="Ser/Thr_kinase_AS"/>
</dbReference>
<dbReference type="InterPro" id="IPR041215">
    <property type="entry name" value="FlgO_dom"/>
</dbReference>
<dbReference type="CDD" id="cd14014">
    <property type="entry name" value="STKc_PknB_like"/>
    <property type="match status" value="1"/>
</dbReference>
<evidence type="ECO:0000256" key="3">
    <source>
        <dbReference type="ARBA" id="ARBA00022777"/>
    </source>
</evidence>
<dbReference type="OrthoDB" id="9813021at2"/>
<evidence type="ECO:0000256" key="5">
    <source>
        <dbReference type="PROSITE-ProRule" id="PRU00339"/>
    </source>
</evidence>
<dbReference type="PROSITE" id="PS00108">
    <property type="entry name" value="PROTEIN_KINASE_ST"/>
    <property type="match status" value="1"/>
</dbReference>
<evidence type="ECO:0000256" key="2">
    <source>
        <dbReference type="ARBA" id="ARBA00022741"/>
    </source>
</evidence>
<dbReference type="PANTHER" id="PTHR43289">
    <property type="entry name" value="MITOGEN-ACTIVATED PROTEIN KINASE KINASE KINASE 20-RELATED"/>
    <property type="match status" value="1"/>
</dbReference>
<dbReference type="SMART" id="SM00220">
    <property type="entry name" value="S_TKc"/>
    <property type="match status" value="1"/>
</dbReference>
<organism evidence="9 10">
    <name type="scientific">Fodinibius salipaludis</name>
    <dbReference type="NCBI Taxonomy" id="2032627"/>
    <lineage>
        <taxon>Bacteria</taxon>
        <taxon>Pseudomonadati</taxon>
        <taxon>Balneolota</taxon>
        <taxon>Balneolia</taxon>
        <taxon>Balneolales</taxon>
        <taxon>Balneolaceae</taxon>
        <taxon>Fodinibius</taxon>
    </lineage>
</organism>
<dbReference type="PANTHER" id="PTHR43289:SF6">
    <property type="entry name" value="SERINE_THREONINE-PROTEIN KINASE NEKL-3"/>
    <property type="match status" value="1"/>
</dbReference>
<evidence type="ECO:0000256" key="4">
    <source>
        <dbReference type="ARBA" id="ARBA00022840"/>
    </source>
</evidence>
<evidence type="ECO:0000256" key="7">
    <source>
        <dbReference type="SAM" id="MobiDB-lite"/>
    </source>
</evidence>
<feature type="region of interest" description="Disordered" evidence="7">
    <location>
        <begin position="293"/>
        <end position="317"/>
    </location>
</feature>
<keyword evidence="4 6" id="KW-0067">ATP-binding</keyword>
<protein>
    <submittedName>
        <fullName evidence="9">Serine/threonine protein kinase</fullName>
    </submittedName>
</protein>
<dbReference type="Gene3D" id="3.30.200.20">
    <property type="entry name" value="Phosphorylase Kinase, domain 1"/>
    <property type="match status" value="1"/>
</dbReference>
<dbReference type="InterPro" id="IPR000719">
    <property type="entry name" value="Prot_kinase_dom"/>
</dbReference>
<dbReference type="Proteomes" id="UP000218831">
    <property type="component" value="Unassembled WGS sequence"/>
</dbReference>
<dbReference type="Gene3D" id="1.25.40.10">
    <property type="entry name" value="Tetratricopeptide repeat domain"/>
    <property type="match status" value="1"/>
</dbReference>
<evidence type="ECO:0000256" key="1">
    <source>
        <dbReference type="ARBA" id="ARBA00022679"/>
    </source>
</evidence>
<dbReference type="SMART" id="SM00028">
    <property type="entry name" value="TPR"/>
    <property type="match status" value="5"/>
</dbReference>
<dbReference type="GO" id="GO:0005524">
    <property type="term" value="F:ATP binding"/>
    <property type="evidence" value="ECO:0007669"/>
    <property type="project" value="UniProtKB-UniRule"/>
</dbReference>
<dbReference type="NCBIfam" id="NF047558">
    <property type="entry name" value="TPR_END_plus"/>
    <property type="match status" value="1"/>
</dbReference>
<accession>A0A2A2G7E8</accession>
<dbReference type="InterPro" id="IPR011009">
    <property type="entry name" value="Kinase-like_dom_sf"/>
</dbReference>
<dbReference type="PROSITE" id="PS50005">
    <property type="entry name" value="TPR"/>
    <property type="match status" value="1"/>
</dbReference>
<sequence length="819" mass="93165">MDKIHHYEIKRELGAGQHGTVYYATDTRLKRPVVIKIVHPERAKEKQIREQILEEAQIASAIQHPNVSTIYEVGEYEERPYIIMQYVPGRTLAELLQDGSLNLQFALSISIQIAEGLAEAHKLGILHRDLKPANIMVTDGGLVKILDFGLAKRREISEIESITNEEQTSNQTKKSSQFGTTAYMAPEQFITLRSSNQSDIFSLGVILYEIVTGQHPFLFDNNSHETDLIRIIRSVTPTAPHKLSENIPKPLSELIVKALDKQPSNRFESVTELHDALKTLMKSMDFEKGMIPGERSALLPSPSPSQTKDSEKKNNRNSTGLISMLTEFFLQKDSQDIPENSIAVLPFKQISENGKTQYFGLAMADAIATRLSQNASVVIRPPSTFLSLSDQSIDDIEAGKKLETEYVLTGSFFSTDEEFTLNWQLIKVTNKEIQAGNTVSIPSFDLLKVQSEITEQVFDTLFSLGKLEQRHEKRSFDNLPIDLSEQYLEAQALLSRFLWGSNNPKDLIEGREKFEEVLEQAPDFAAAHAGLGRTHLNYVTNGYGGPTYFMKAQGHLGKALELDPDNVEAKLQRAYTFLWRGEKDRARRDIQYLLKNDGRNTEVLLGAGIIVQLDGLHREALRLLGKALQKNPAAATQIYNRRARLNHYLGQLDLAWLEVDKGLTLEPKHSLLRTTKGYLFFSEEAYEKAVPVLESVIEEDPNRRVTYPTLAMCYVKNDQPEKAHALITDELLTIAATDCEMAFRLASYFAVDGNHIEALHWLRKAIYLGYENYPWIKENPIWKPLRNNEEFKEILSDLERVFTTNQTRWMKFLNEFWEE</sequence>
<name>A0A2A2G7E8_9BACT</name>
<dbReference type="InterPro" id="IPR019734">
    <property type="entry name" value="TPR_rpt"/>
</dbReference>
<dbReference type="GO" id="GO:0004674">
    <property type="term" value="F:protein serine/threonine kinase activity"/>
    <property type="evidence" value="ECO:0007669"/>
    <property type="project" value="UniProtKB-KW"/>
</dbReference>
<evidence type="ECO:0000313" key="10">
    <source>
        <dbReference type="Proteomes" id="UP000218831"/>
    </source>
</evidence>
<feature type="domain" description="Protein kinase" evidence="8">
    <location>
        <begin position="7"/>
        <end position="277"/>
    </location>
</feature>
<keyword evidence="3 9" id="KW-0418">Kinase</keyword>
<dbReference type="Gene3D" id="1.10.510.10">
    <property type="entry name" value="Transferase(Phosphotransferase) domain 1"/>
    <property type="match status" value="1"/>
</dbReference>
<reference evidence="9 10" key="1">
    <citation type="submission" date="2017-08" db="EMBL/GenBank/DDBJ databases">
        <title>Aliifodinibius alkalisoli sp. nov., isolated from saline alkaline soil.</title>
        <authorList>
            <person name="Liu D."/>
            <person name="Zhang G."/>
        </authorList>
    </citation>
    <scope>NUCLEOTIDE SEQUENCE [LARGE SCALE GENOMIC DNA]</scope>
    <source>
        <strain evidence="9 10">WN023</strain>
    </source>
</reference>
<keyword evidence="9" id="KW-0723">Serine/threonine-protein kinase</keyword>
<dbReference type="EMBL" id="NSKE01000013">
    <property type="protein sequence ID" value="PAU92792.1"/>
    <property type="molecule type" value="Genomic_DNA"/>
</dbReference>
<proteinExistence type="predicted"/>